<dbReference type="EMBL" id="REGN01001403">
    <property type="protein sequence ID" value="RNA34872.1"/>
    <property type="molecule type" value="Genomic_DNA"/>
</dbReference>
<name>A0A3M7SGI6_BRAPC</name>
<reference evidence="1 2" key="1">
    <citation type="journal article" date="2018" name="Sci. Rep.">
        <title>Genomic signatures of local adaptation to the degree of environmental predictability in rotifers.</title>
        <authorList>
            <person name="Franch-Gras L."/>
            <person name="Hahn C."/>
            <person name="Garcia-Roger E.M."/>
            <person name="Carmona M.J."/>
            <person name="Serra M."/>
            <person name="Gomez A."/>
        </authorList>
    </citation>
    <scope>NUCLEOTIDE SEQUENCE [LARGE SCALE GENOMIC DNA]</scope>
    <source>
        <strain evidence="1">HYR1</strain>
    </source>
</reference>
<sequence>MNNFILIYLKKILFIMPKSSIKFKYQQAPTSQNDSFNASSVKKLIETDITLSELYFADSREKRITYAYISKNSIACKNEENQINKTYKNSLNI</sequence>
<gene>
    <name evidence="1" type="ORF">BpHYR1_053688</name>
</gene>
<organism evidence="1 2">
    <name type="scientific">Brachionus plicatilis</name>
    <name type="common">Marine rotifer</name>
    <name type="synonym">Brachionus muelleri</name>
    <dbReference type="NCBI Taxonomy" id="10195"/>
    <lineage>
        <taxon>Eukaryota</taxon>
        <taxon>Metazoa</taxon>
        <taxon>Spiralia</taxon>
        <taxon>Gnathifera</taxon>
        <taxon>Rotifera</taxon>
        <taxon>Eurotatoria</taxon>
        <taxon>Monogononta</taxon>
        <taxon>Pseudotrocha</taxon>
        <taxon>Ploima</taxon>
        <taxon>Brachionidae</taxon>
        <taxon>Brachionus</taxon>
    </lineage>
</organism>
<dbReference type="Proteomes" id="UP000276133">
    <property type="component" value="Unassembled WGS sequence"/>
</dbReference>
<proteinExistence type="predicted"/>
<comment type="caution">
    <text evidence="1">The sequence shown here is derived from an EMBL/GenBank/DDBJ whole genome shotgun (WGS) entry which is preliminary data.</text>
</comment>
<protein>
    <submittedName>
        <fullName evidence="1">Uncharacterized protein</fullName>
    </submittedName>
</protein>
<evidence type="ECO:0000313" key="1">
    <source>
        <dbReference type="EMBL" id="RNA34872.1"/>
    </source>
</evidence>
<accession>A0A3M7SGI6</accession>
<dbReference type="AlphaFoldDB" id="A0A3M7SGI6"/>
<keyword evidence="2" id="KW-1185">Reference proteome</keyword>
<evidence type="ECO:0000313" key="2">
    <source>
        <dbReference type="Proteomes" id="UP000276133"/>
    </source>
</evidence>